<sequence length="249" mass="27085">MSVKESDAGLWVRRFHQWDSAPARVVCLPHAGGSASYFLPVSKTLVGKAEVLAIQYPGRQDRRHEKAFTSVPALADAVAAVLAPWLDRPFVLFGHSMGASVGFEVARRLEAAGSVPVALFPSGRVAPSRARDERVHLQDDAALIRAVKELSGTDSQIFADEELLRMVLPALRTDYTAAETYRWEPGPPLATPVHAHIGDRDPKVSVDEARDWEKHTTGGFSLTVHSGGHFYLDQHAAKVIQAIADVLPA</sequence>
<evidence type="ECO:0000313" key="4">
    <source>
        <dbReference type="EMBL" id="ANN18840.1"/>
    </source>
</evidence>
<dbReference type="InterPro" id="IPR001031">
    <property type="entry name" value="Thioesterase"/>
</dbReference>
<reference evidence="4 5" key="1">
    <citation type="journal article" date="2015" name="Genome Announc.">
        <title>Draft Genome Sequence of Norvancomycin-Producing Strain Amycolatopsis orientalis CPCC200066.</title>
        <authorList>
            <person name="Lei X."/>
            <person name="Yuan F."/>
            <person name="Shi Y."/>
            <person name="Li X."/>
            <person name="Wang L."/>
            <person name="Hong B."/>
        </authorList>
    </citation>
    <scope>NUCLEOTIDE SEQUENCE [LARGE SCALE GENOMIC DNA]</scope>
    <source>
        <strain evidence="4 5">B-37</strain>
    </source>
</reference>
<dbReference type="InterPro" id="IPR012223">
    <property type="entry name" value="TEII"/>
</dbReference>
<dbReference type="STRING" id="31958.SD37_26590"/>
<comment type="similarity">
    <text evidence="1">Belongs to the thioesterase family.</text>
</comment>
<dbReference type="PANTHER" id="PTHR11487:SF0">
    <property type="entry name" value="S-ACYL FATTY ACID SYNTHASE THIOESTERASE, MEDIUM CHAIN"/>
    <property type="match status" value="1"/>
</dbReference>
<proteinExistence type="inferred from homology"/>
<dbReference type="Proteomes" id="UP000093695">
    <property type="component" value="Chromosome"/>
</dbReference>
<dbReference type="KEGG" id="aori:SD37_26590"/>
<dbReference type="InterPro" id="IPR020802">
    <property type="entry name" value="TesA-like"/>
</dbReference>
<organism evidence="4 5">
    <name type="scientific">Amycolatopsis orientalis</name>
    <name type="common">Nocardia orientalis</name>
    <dbReference type="NCBI Taxonomy" id="31958"/>
    <lineage>
        <taxon>Bacteria</taxon>
        <taxon>Bacillati</taxon>
        <taxon>Actinomycetota</taxon>
        <taxon>Actinomycetes</taxon>
        <taxon>Pseudonocardiales</taxon>
        <taxon>Pseudonocardiaceae</taxon>
        <taxon>Amycolatopsis</taxon>
    </lineage>
</organism>
<name>A0A193C386_AMYOR</name>
<dbReference type="AlphaFoldDB" id="A0A193C386"/>
<evidence type="ECO:0000256" key="2">
    <source>
        <dbReference type="ARBA" id="ARBA00022801"/>
    </source>
</evidence>
<keyword evidence="2 4" id="KW-0378">Hydrolase</keyword>
<dbReference type="GO" id="GO:0008610">
    <property type="term" value="P:lipid biosynthetic process"/>
    <property type="evidence" value="ECO:0007669"/>
    <property type="project" value="TreeGrafter"/>
</dbReference>
<dbReference type="RefSeq" id="WP_044849868.1">
    <property type="nucleotide sequence ID" value="NZ_CP016174.1"/>
</dbReference>
<evidence type="ECO:0000313" key="5">
    <source>
        <dbReference type="Proteomes" id="UP000093695"/>
    </source>
</evidence>
<protein>
    <submittedName>
        <fullName evidence="4">Oleoyl-ACP hydrolase</fullName>
    </submittedName>
</protein>
<dbReference type="PANTHER" id="PTHR11487">
    <property type="entry name" value="THIOESTERASE"/>
    <property type="match status" value="1"/>
</dbReference>
<dbReference type="EMBL" id="CP016174">
    <property type="protein sequence ID" value="ANN18840.1"/>
    <property type="molecule type" value="Genomic_DNA"/>
</dbReference>
<gene>
    <name evidence="4" type="ORF">SD37_26590</name>
</gene>
<dbReference type="SMART" id="SM00824">
    <property type="entry name" value="PKS_TE"/>
    <property type="match status" value="1"/>
</dbReference>
<dbReference type="SUPFAM" id="SSF53474">
    <property type="entry name" value="alpha/beta-Hydrolases"/>
    <property type="match status" value="1"/>
</dbReference>
<dbReference type="eggNOG" id="COG3208">
    <property type="taxonomic scope" value="Bacteria"/>
</dbReference>
<evidence type="ECO:0000256" key="1">
    <source>
        <dbReference type="ARBA" id="ARBA00007169"/>
    </source>
</evidence>
<dbReference type="Pfam" id="PF00975">
    <property type="entry name" value="Thioesterase"/>
    <property type="match status" value="1"/>
</dbReference>
<dbReference type="InterPro" id="IPR029058">
    <property type="entry name" value="AB_hydrolase_fold"/>
</dbReference>
<dbReference type="Gene3D" id="3.40.50.1820">
    <property type="entry name" value="alpha/beta hydrolase"/>
    <property type="match status" value="1"/>
</dbReference>
<keyword evidence="5" id="KW-1185">Reference proteome</keyword>
<evidence type="ECO:0000259" key="3">
    <source>
        <dbReference type="SMART" id="SM00824"/>
    </source>
</evidence>
<dbReference type="GO" id="GO:0016787">
    <property type="term" value="F:hydrolase activity"/>
    <property type="evidence" value="ECO:0007669"/>
    <property type="project" value="UniProtKB-KW"/>
</dbReference>
<feature type="domain" description="Thioesterase TesA-like" evidence="3">
    <location>
        <begin position="26"/>
        <end position="247"/>
    </location>
</feature>
<accession>A0A193C386</accession>